<evidence type="ECO:0000313" key="2">
    <source>
        <dbReference type="EMBL" id="KAK7394131.1"/>
    </source>
</evidence>
<proteinExistence type="predicted"/>
<dbReference type="AlphaFoldDB" id="A0AAN9SDU9"/>
<evidence type="ECO:0000313" key="3">
    <source>
        <dbReference type="Proteomes" id="UP001386955"/>
    </source>
</evidence>
<feature type="signal peptide" evidence="1">
    <location>
        <begin position="1"/>
        <end position="20"/>
    </location>
</feature>
<dbReference type="Proteomes" id="UP001386955">
    <property type="component" value="Unassembled WGS sequence"/>
</dbReference>
<organism evidence="2 3">
    <name type="scientific">Psophocarpus tetragonolobus</name>
    <name type="common">Winged bean</name>
    <name type="synonym">Dolichos tetragonolobus</name>
    <dbReference type="NCBI Taxonomy" id="3891"/>
    <lineage>
        <taxon>Eukaryota</taxon>
        <taxon>Viridiplantae</taxon>
        <taxon>Streptophyta</taxon>
        <taxon>Embryophyta</taxon>
        <taxon>Tracheophyta</taxon>
        <taxon>Spermatophyta</taxon>
        <taxon>Magnoliopsida</taxon>
        <taxon>eudicotyledons</taxon>
        <taxon>Gunneridae</taxon>
        <taxon>Pentapetalae</taxon>
        <taxon>rosids</taxon>
        <taxon>fabids</taxon>
        <taxon>Fabales</taxon>
        <taxon>Fabaceae</taxon>
        <taxon>Papilionoideae</taxon>
        <taxon>50 kb inversion clade</taxon>
        <taxon>NPAAA clade</taxon>
        <taxon>indigoferoid/millettioid clade</taxon>
        <taxon>Phaseoleae</taxon>
        <taxon>Psophocarpus</taxon>
    </lineage>
</organism>
<feature type="chain" id="PRO_5042947274" evidence="1">
    <location>
        <begin position="21"/>
        <end position="162"/>
    </location>
</feature>
<protein>
    <submittedName>
        <fullName evidence="2">Uncharacterized protein</fullName>
    </submittedName>
</protein>
<name>A0AAN9SDU9_PSOTE</name>
<sequence length="162" mass="18165">MVVRLFVLVMSLFKSFVVINMPTHESTGTLTRDLPITLFRILPMKTLAPDGRRNDKGRRTTTRTRLRETLQVDATLLVVDCSKGKAAESFCPKGYKENVLILEKESDDVLSLMKEDEPLHAFTNRLSQMLTQISNLEPGVTLHFALGALKPDVSSIVYRSDG</sequence>
<gene>
    <name evidence="2" type="ORF">VNO78_14650</name>
</gene>
<accession>A0AAN9SDU9</accession>
<dbReference type="EMBL" id="JAYMYS010000004">
    <property type="protein sequence ID" value="KAK7394131.1"/>
    <property type="molecule type" value="Genomic_DNA"/>
</dbReference>
<reference evidence="2 3" key="1">
    <citation type="submission" date="2024-01" db="EMBL/GenBank/DDBJ databases">
        <title>The genomes of 5 underutilized Papilionoideae crops provide insights into root nodulation and disease resistanc.</title>
        <authorList>
            <person name="Jiang F."/>
        </authorList>
    </citation>
    <scope>NUCLEOTIDE SEQUENCE [LARGE SCALE GENOMIC DNA]</scope>
    <source>
        <strain evidence="2">DUOXIRENSHENG_FW03</strain>
        <tissue evidence="2">Leaves</tissue>
    </source>
</reference>
<comment type="caution">
    <text evidence="2">The sequence shown here is derived from an EMBL/GenBank/DDBJ whole genome shotgun (WGS) entry which is preliminary data.</text>
</comment>
<keyword evidence="3" id="KW-1185">Reference proteome</keyword>
<evidence type="ECO:0000256" key="1">
    <source>
        <dbReference type="SAM" id="SignalP"/>
    </source>
</evidence>
<keyword evidence="1" id="KW-0732">Signal</keyword>